<evidence type="ECO:0000256" key="1">
    <source>
        <dbReference type="ARBA" id="ARBA00004141"/>
    </source>
</evidence>
<accession>A0A6V7RBF5</accession>
<evidence type="ECO:0000256" key="5">
    <source>
        <dbReference type="SAM" id="Phobius"/>
    </source>
</evidence>
<dbReference type="CDD" id="cd07042">
    <property type="entry name" value="STAS_SulP_like_sulfate_transporter"/>
    <property type="match status" value="1"/>
</dbReference>
<feature type="transmembrane region" description="Helical" evidence="5">
    <location>
        <begin position="87"/>
        <end position="106"/>
    </location>
</feature>
<feature type="transmembrane region" description="Helical" evidence="5">
    <location>
        <begin position="12"/>
        <end position="36"/>
    </location>
</feature>
<feature type="transmembrane region" description="Helical" evidence="5">
    <location>
        <begin position="293"/>
        <end position="311"/>
    </location>
</feature>
<feature type="transmembrane region" description="Helical" evidence="5">
    <location>
        <begin position="258"/>
        <end position="281"/>
    </location>
</feature>
<dbReference type="AlphaFoldDB" id="A0A6V7RBF5"/>
<dbReference type="GO" id="GO:0016020">
    <property type="term" value="C:membrane"/>
    <property type="evidence" value="ECO:0007669"/>
    <property type="project" value="UniProtKB-SubCell"/>
</dbReference>
<comment type="subcellular location">
    <subcellularLocation>
        <location evidence="1">Membrane</location>
        <topology evidence="1">Multi-pass membrane protein</topology>
    </subcellularLocation>
</comment>
<organism evidence="7 8">
    <name type="scientific">Phocicoccus schoeneichii</name>
    <dbReference type="NCBI Taxonomy" id="1812261"/>
    <lineage>
        <taxon>Bacteria</taxon>
        <taxon>Bacillati</taxon>
        <taxon>Bacillota</taxon>
        <taxon>Bacilli</taxon>
        <taxon>Bacillales</taxon>
        <taxon>Salinicoccaceae</taxon>
        <taxon>Phocicoccus</taxon>
    </lineage>
</organism>
<feature type="domain" description="STAS" evidence="6">
    <location>
        <begin position="385"/>
        <end position="469"/>
    </location>
</feature>
<dbReference type="RefSeq" id="WP_229713881.1">
    <property type="nucleotide sequence ID" value="NZ_BMDB01000002.1"/>
</dbReference>
<feature type="transmembrane region" description="Helical" evidence="5">
    <location>
        <begin position="318"/>
        <end position="336"/>
    </location>
</feature>
<dbReference type="InterPro" id="IPR052706">
    <property type="entry name" value="Membrane-Transporter-like"/>
</dbReference>
<evidence type="ECO:0000313" key="8">
    <source>
        <dbReference type="Proteomes" id="UP000521032"/>
    </source>
</evidence>
<protein>
    <submittedName>
        <fullName evidence="7">C4-dicarboxylic acid transporter DauA</fullName>
    </submittedName>
</protein>
<name>A0A6V7RBF5_9BACL</name>
<feature type="transmembrane region" description="Helical" evidence="5">
    <location>
        <begin position="138"/>
        <end position="159"/>
    </location>
</feature>
<dbReference type="InterPro" id="IPR011547">
    <property type="entry name" value="SLC26A/SulP_dom"/>
</dbReference>
<dbReference type="PANTHER" id="PTHR43310:SF1">
    <property type="entry name" value="SULFATE TRANSPORTER YBAR-RELATED"/>
    <property type="match status" value="1"/>
</dbReference>
<dbReference type="Pfam" id="PF00916">
    <property type="entry name" value="Sulfate_transp"/>
    <property type="match status" value="1"/>
</dbReference>
<keyword evidence="3 5" id="KW-1133">Transmembrane helix</keyword>
<evidence type="ECO:0000259" key="6">
    <source>
        <dbReference type="PROSITE" id="PS50801"/>
    </source>
</evidence>
<feature type="transmembrane region" description="Helical" evidence="5">
    <location>
        <begin position="217"/>
        <end position="237"/>
    </location>
</feature>
<dbReference type="Gene3D" id="3.30.750.24">
    <property type="entry name" value="STAS domain"/>
    <property type="match status" value="1"/>
</dbReference>
<evidence type="ECO:0000256" key="2">
    <source>
        <dbReference type="ARBA" id="ARBA00022692"/>
    </source>
</evidence>
<feature type="transmembrane region" description="Helical" evidence="5">
    <location>
        <begin position="166"/>
        <end position="183"/>
    </location>
</feature>
<dbReference type="SUPFAM" id="SSF52091">
    <property type="entry name" value="SpoIIaa-like"/>
    <property type="match status" value="1"/>
</dbReference>
<dbReference type="InterPro" id="IPR002645">
    <property type="entry name" value="STAS_dom"/>
</dbReference>
<reference evidence="7 8" key="1">
    <citation type="submission" date="2020-07" db="EMBL/GenBank/DDBJ databases">
        <authorList>
            <person name="Criscuolo A."/>
        </authorList>
    </citation>
    <scope>NUCLEOTIDE SEQUENCE [LARGE SCALE GENOMIC DNA]</scope>
    <source>
        <strain evidence="8">CIP 111030</strain>
    </source>
</reference>
<dbReference type="InterPro" id="IPR036513">
    <property type="entry name" value="STAS_dom_sf"/>
</dbReference>
<comment type="caution">
    <text evidence="7">The sequence shown here is derived from an EMBL/GenBank/DDBJ whole genome shotgun (WGS) entry which is preliminary data.</text>
</comment>
<keyword evidence="4 5" id="KW-0472">Membrane</keyword>
<evidence type="ECO:0000313" key="7">
    <source>
        <dbReference type="EMBL" id="CAD2074560.1"/>
    </source>
</evidence>
<feature type="transmembrane region" description="Helical" evidence="5">
    <location>
        <begin position="113"/>
        <end position="132"/>
    </location>
</feature>
<gene>
    <name evidence="7" type="primary">dauA_1</name>
    <name evidence="7" type="ORF">JEOSCH030_00729</name>
</gene>
<keyword evidence="2 5" id="KW-0812">Transmembrane</keyword>
<dbReference type="Pfam" id="PF01740">
    <property type="entry name" value="STAS"/>
    <property type="match status" value="1"/>
</dbReference>
<dbReference type="PROSITE" id="PS50801">
    <property type="entry name" value="STAS"/>
    <property type="match status" value="1"/>
</dbReference>
<keyword evidence="8" id="KW-1185">Reference proteome</keyword>
<sequence length="480" mass="52317">MEKFKQEWLQNPFVNIIAGILVGLALIPEAISFSIIAGVDPMVGLYASVIIAITISITGGRSAMISAATAAVALVVVNLVQDHGVEYLLLATILMGIIQVILGILKIGRILRFIPNSVMIGFINSLAIMLFITQMQHILGITIHTYIYALVTLGLVFIIPKFFTKIPAPLIVLIGLTTIYLIFGGDVRTVGDLGNIEKSFPKILFPDVPLTFETFKIIFPYSVSMAIVGLTESLIVARIVDNYTETTSNKNRESLGQGIANIFAGLFGGMGGCAMAGQTIINITSGARTRLSTFTAGAFLMFLIVVLGDIVVRIPMPILAAIMTFIAINTFDWRSFNYVRRAPKTDVIVMLVTMAGVLTTNNLAVGTILGVILAALLFARKVSEIDVDRYSKDNKIIFEITGQLFFASIESFIDKLTAYEEENTHVVLDFKHSTVWDSSAVEGIQTAILNLEKRGYTVDVTNLNTDSQILLSRMTKISTE</sequence>
<dbReference type="EMBL" id="CAJEWE010000007">
    <property type="protein sequence ID" value="CAD2074560.1"/>
    <property type="molecule type" value="Genomic_DNA"/>
</dbReference>
<dbReference type="Proteomes" id="UP000521032">
    <property type="component" value="Unassembled WGS sequence"/>
</dbReference>
<dbReference type="PANTHER" id="PTHR43310">
    <property type="entry name" value="SULFATE TRANSPORTER YBAR-RELATED"/>
    <property type="match status" value="1"/>
</dbReference>
<proteinExistence type="predicted"/>
<feature type="transmembrane region" description="Helical" evidence="5">
    <location>
        <begin position="348"/>
        <end position="379"/>
    </location>
</feature>
<evidence type="ECO:0000256" key="4">
    <source>
        <dbReference type="ARBA" id="ARBA00023136"/>
    </source>
</evidence>
<evidence type="ECO:0000256" key="3">
    <source>
        <dbReference type="ARBA" id="ARBA00022989"/>
    </source>
</evidence>
<feature type="transmembrane region" description="Helical" evidence="5">
    <location>
        <begin position="42"/>
        <end position="58"/>
    </location>
</feature>